<keyword evidence="1" id="KW-0175">Coiled coil</keyword>
<sequence length="179" mass="20713">MSLQHLDAPEQFPALAMAAICHAYTAAEARSILQQWMITALIDEAATVDTYDSKRQLADFCEDLQQLLEAIRLLQQQTNRRQKQLLAAMPLQARQWHKTAQQSMRLNHSEKQQPLQLLQQFARQWPQPYVHSTLLNILDSALHQPRLQQHDNILFYRILLAATRIAQLHCNENADSLIQ</sequence>
<proteinExistence type="predicted"/>
<accession>A0A6I6GMJ3</accession>
<evidence type="ECO:0000313" key="3">
    <source>
        <dbReference type="Proteomes" id="UP000426027"/>
    </source>
</evidence>
<dbReference type="EMBL" id="CP046566">
    <property type="protein sequence ID" value="QGW29735.1"/>
    <property type="molecule type" value="Genomic_DNA"/>
</dbReference>
<gene>
    <name evidence="2" type="ORF">GLV81_17855</name>
</gene>
<reference evidence="2 3" key="1">
    <citation type="submission" date="2019-11" db="EMBL/GenBank/DDBJ databases">
        <authorList>
            <person name="Im W.T."/>
        </authorList>
    </citation>
    <scope>NUCLEOTIDE SEQUENCE [LARGE SCALE GENOMIC DNA]</scope>
    <source>
        <strain evidence="2 3">SB-02</strain>
    </source>
</reference>
<dbReference type="KEGG" id="fls:GLV81_17855"/>
<dbReference type="AlphaFoldDB" id="A0A6I6GMJ3"/>
<dbReference type="Proteomes" id="UP000426027">
    <property type="component" value="Chromosome"/>
</dbReference>
<protein>
    <submittedName>
        <fullName evidence="2">Uncharacterized protein</fullName>
    </submittedName>
</protein>
<evidence type="ECO:0000313" key="2">
    <source>
        <dbReference type="EMBL" id="QGW29735.1"/>
    </source>
</evidence>
<name>A0A6I6GMJ3_9BACT</name>
<keyword evidence="3" id="KW-1185">Reference proteome</keyword>
<dbReference type="RefSeq" id="WP_157480220.1">
    <property type="nucleotide sequence ID" value="NZ_CP046566.1"/>
</dbReference>
<organism evidence="2 3">
    <name type="scientific">Phnomibacter ginsenosidimutans</name>
    <dbReference type="NCBI Taxonomy" id="2676868"/>
    <lineage>
        <taxon>Bacteria</taxon>
        <taxon>Pseudomonadati</taxon>
        <taxon>Bacteroidota</taxon>
        <taxon>Chitinophagia</taxon>
        <taxon>Chitinophagales</taxon>
        <taxon>Chitinophagaceae</taxon>
        <taxon>Phnomibacter</taxon>
    </lineage>
</organism>
<feature type="coiled-coil region" evidence="1">
    <location>
        <begin position="57"/>
        <end position="84"/>
    </location>
</feature>
<evidence type="ECO:0000256" key="1">
    <source>
        <dbReference type="SAM" id="Coils"/>
    </source>
</evidence>